<feature type="compositionally biased region" description="Low complexity" evidence="1">
    <location>
        <begin position="443"/>
        <end position="455"/>
    </location>
</feature>
<dbReference type="OrthoDB" id="367004at2759"/>
<organism evidence="2 3">
    <name type="scientific">Babesia ovata</name>
    <dbReference type="NCBI Taxonomy" id="189622"/>
    <lineage>
        <taxon>Eukaryota</taxon>
        <taxon>Sar</taxon>
        <taxon>Alveolata</taxon>
        <taxon>Apicomplexa</taxon>
        <taxon>Aconoidasida</taxon>
        <taxon>Piroplasmida</taxon>
        <taxon>Babesiidae</taxon>
        <taxon>Babesia</taxon>
    </lineage>
</organism>
<feature type="region of interest" description="Disordered" evidence="1">
    <location>
        <begin position="816"/>
        <end position="851"/>
    </location>
</feature>
<feature type="region of interest" description="Disordered" evidence="1">
    <location>
        <begin position="966"/>
        <end position="988"/>
    </location>
</feature>
<sequence length="1336" mass="148800">MDKHGVPLGTLRDCFEFLQWLHDDSRMQHRVATELVRRYGNSYNRILFTGKLPADVSEFLERASTFYKKLVATPIEKSYVNPRANDVTDALLECMPKFLAALYFLLYNVDRWFEAVGGGKWRYNYPGWETTWVRYLWDREWGGELQNYLRVSQSVKYGDIIPGGFGPGEVTYGYDYGSRYGYWYGESMVDDLQKILYKHNDKYNYFRDVFFTTVISKSGLQKSNTANVLALVRTFCQIVISVKNSDVGKLTKALERELKDKCIDWQELKQHCKTLEQQLGKLFNIEGFSFTGQARSVNELNTDTFAGETAVWFRNNLHEVQKNVKHIKTRFPVDDTLHLYYLQPFATENIFPYGFIFGDQGYGTMGDAWKTLSDHWDSVIDMLGKDRDGLDKLKRILDGEPCRPSAPPPKSRPRPAPAPRPSRTGRPVPTQGASRTSVVRTTGPSSLGGSLSSGNYGSGARGVGGHNRRSMIQVRGRGQNRGAGPGAQRDRGGPGPRGAVGAPGARGTHRGRSAGRTASTKPQHTQSQNDLQSGPPPPPPPLPGGPGIPESTSQPGPPVQGSPEDASSGSQPGSPQVKGPPQPPSVTSSGTGPTGGQGAGKVGSGGAGQQITQRTSHDSGQTPSGNTTTSGASQPGGGGSDQLDPATVKLKNQLDEYGRRQLEKKNRDIEGLRVSLDRALQNAEQKQQERERKQNAQRSNIGRRQYYIPKDLNGRPHYDADSSDVLVLDGKDVSNEALRDPGIEWELKHRNEWKLAEQWVKETAKKEQAKFQRNLRDTQHKVWNQLKDDWIHQEFQDDDLGHVVVPYIHTSMPLPDPEYPDPLAPKALSLSGSVIDSPPPETDDPVPPPTGDQYDWDIEVVQPHPDAVESALIGIDPYSDVKDDGLVFEKIDRQSDAKQDYVDLHIDVRKPIVQDPVDNPYDDPYANMEDIVRDELKTSAQQYGEDKGFSALPKSNLNLEFTPSFLKSDGDHDPGIPRDTPRKPYDHNIPVFPDSGVCRNPWYVSDSFTTTITPPSPPPDTDHLPPPDTVREMLHWMVGLNQYGYVAIIKKHIEDLLRELNEDASQLSDALEVTGDPTQLTASHISNTLTQACLYSASVLHRIRYKDISTAVSTLDFSSEYSKLYYASDPARLLCQLRDYVYACYHQLAFLRSQCSRGESDGGWQDYKYGNGAKIPSPLQAFLTDGPDSKFQTHPFDSCNICRKSRVNMGFKHSDLPVSQQTGNILLTILTPTCGGEDPLLTLCSYLNCITRRTPRTAGELASFFHNFGNELHDVSQVVSTGLRPLRATSTLPRLGPPCCRRPQCHPVHPGPRPSHLQPRQGPSQDPVRNNWLRHR</sequence>
<evidence type="ECO:0000256" key="1">
    <source>
        <dbReference type="SAM" id="MobiDB-lite"/>
    </source>
</evidence>
<feature type="compositionally biased region" description="Pro residues" evidence="1">
    <location>
        <begin position="837"/>
        <end position="850"/>
    </location>
</feature>
<feature type="compositionally biased region" description="Polar residues" evidence="1">
    <location>
        <begin position="565"/>
        <end position="574"/>
    </location>
</feature>
<dbReference type="VEuPathDB" id="PiroplasmaDB:BOVATA_034840"/>
<feature type="compositionally biased region" description="Pro residues" evidence="1">
    <location>
        <begin position="534"/>
        <end position="546"/>
    </location>
</feature>
<feature type="compositionally biased region" description="Polar residues" evidence="1">
    <location>
        <begin position="516"/>
        <end position="532"/>
    </location>
</feature>
<dbReference type="GeneID" id="39875761"/>
<feature type="compositionally biased region" description="Basic and acidic residues" evidence="1">
    <location>
        <begin position="652"/>
        <end position="671"/>
    </location>
</feature>
<feature type="compositionally biased region" description="Pro residues" evidence="1">
    <location>
        <begin position="404"/>
        <end position="420"/>
    </location>
</feature>
<feature type="compositionally biased region" description="Polar residues" evidence="1">
    <location>
        <begin position="611"/>
        <end position="633"/>
    </location>
</feature>
<dbReference type="RefSeq" id="XP_028868234.1">
    <property type="nucleotide sequence ID" value="XM_029012401.1"/>
</dbReference>
<accession>A0A2H6KG80</accession>
<evidence type="ECO:0000313" key="2">
    <source>
        <dbReference type="EMBL" id="GBE61991.1"/>
    </source>
</evidence>
<feature type="region of interest" description="Disordered" evidence="1">
    <location>
        <begin position="1303"/>
        <end position="1336"/>
    </location>
</feature>
<dbReference type="Proteomes" id="UP000236319">
    <property type="component" value="Unassembled WGS sequence"/>
</dbReference>
<comment type="caution">
    <text evidence="2">The sequence shown here is derived from an EMBL/GenBank/DDBJ whole genome shotgun (WGS) entry which is preliminary data.</text>
</comment>
<reference evidence="2 3" key="1">
    <citation type="journal article" date="2017" name="BMC Genomics">
        <title>Whole-genome assembly of Babesia ovata and comparative genomics between closely related pathogens.</title>
        <authorList>
            <person name="Yamagishi J."/>
            <person name="Asada M."/>
            <person name="Hakimi H."/>
            <person name="Tanaka T.Q."/>
            <person name="Sugimoto C."/>
            <person name="Kawazu S."/>
        </authorList>
    </citation>
    <scope>NUCLEOTIDE SEQUENCE [LARGE SCALE GENOMIC DNA]</scope>
    <source>
        <strain evidence="2 3">Miyake</strain>
    </source>
</reference>
<gene>
    <name evidence="2" type="ORF">BOVATA_034840</name>
</gene>
<feature type="compositionally biased region" description="Polar residues" evidence="1">
    <location>
        <begin position="431"/>
        <end position="442"/>
    </location>
</feature>
<feature type="compositionally biased region" description="Basic and acidic residues" evidence="1">
    <location>
        <begin position="968"/>
        <end position="986"/>
    </location>
</feature>
<dbReference type="EMBL" id="BDSA01000003">
    <property type="protein sequence ID" value="GBE61991.1"/>
    <property type="molecule type" value="Genomic_DNA"/>
</dbReference>
<feature type="region of interest" description="Disordered" evidence="1">
    <location>
        <begin position="396"/>
        <end position="715"/>
    </location>
</feature>
<protein>
    <submittedName>
        <fullName evidence="2">Ribosome-binding protein 1</fullName>
    </submittedName>
</protein>
<feature type="compositionally biased region" description="Gly residues" evidence="1">
    <location>
        <begin position="592"/>
        <end position="608"/>
    </location>
</feature>
<keyword evidence="3" id="KW-1185">Reference proteome</keyword>
<feature type="compositionally biased region" description="Gly residues" evidence="1">
    <location>
        <begin position="456"/>
        <end position="465"/>
    </location>
</feature>
<proteinExistence type="predicted"/>
<name>A0A2H6KG80_9APIC</name>
<evidence type="ECO:0000313" key="3">
    <source>
        <dbReference type="Proteomes" id="UP000236319"/>
    </source>
</evidence>